<comment type="caution">
    <text evidence="1">The sequence shown here is derived from an EMBL/GenBank/DDBJ whole genome shotgun (WGS) entry which is preliminary data.</text>
</comment>
<evidence type="ECO:0000313" key="2">
    <source>
        <dbReference type="Proteomes" id="UP000605848"/>
    </source>
</evidence>
<organism evidence="1 2">
    <name type="scientific">Microvirga aerilata</name>
    <dbReference type="NCBI Taxonomy" id="670292"/>
    <lineage>
        <taxon>Bacteria</taxon>
        <taxon>Pseudomonadati</taxon>
        <taxon>Pseudomonadota</taxon>
        <taxon>Alphaproteobacteria</taxon>
        <taxon>Hyphomicrobiales</taxon>
        <taxon>Methylobacteriaceae</taxon>
        <taxon>Microvirga</taxon>
    </lineage>
</organism>
<gene>
    <name evidence="1" type="ORF">JKG68_31150</name>
</gene>
<evidence type="ECO:0000313" key="1">
    <source>
        <dbReference type="EMBL" id="MBL0408333.1"/>
    </source>
</evidence>
<name>A0A936ZBE9_9HYPH</name>
<proteinExistence type="predicted"/>
<dbReference type="AlphaFoldDB" id="A0A936ZBE9"/>
<dbReference type="RefSeq" id="WP_202066186.1">
    <property type="nucleotide sequence ID" value="NZ_JAEQMY010000191.1"/>
</dbReference>
<dbReference type="Proteomes" id="UP000605848">
    <property type="component" value="Unassembled WGS sequence"/>
</dbReference>
<keyword evidence="2" id="KW-1185">Reference proteome</keyword>
<dbReference type="EMBL" id="JAEQMY010000191">
    <property type="protein sequence ID" value="MBL0408333.1"/>
    <property type="molecule type" value="Genomic_DNA"/>
</dbReference>
<sequence length="127" mass="13756">MAQARVGVRVADDRKSVTIEIGPVDGPSSPVGLDLDQLTKVINLLGQARQRMLEGLRVEPLAGKTVETIVNPMWCVQVAQFDGSLLAFDHPNYGPVAFALPRDDVTEIVRILSAHLALPTMQTDKPS</sequence>
<reference evidence="1" key="1">
    <citation type="submission" date="2021-01" db="EMBL/GenBank/DDBJ databases">
        <title>Microvirga sp.</title>
        <authorList>
            <person name="Kim M.K."/>
        </authorList>
    </citation>
    <scope>NUCLEOTIDE SEQUENCE</scope>
    <source>
        <strain evidence="1">5420S-16</strain>
    </source>
</reference>
<protein>
    <submittedName>
        <fullName evidence="1">Uncharacterized protein</fullName>
    </submittedName>
</protein>
<accession>A0A936ZBE9</accession>